<sequence>MHCELQHIYLSNGGEASPDCGCGSPSYYFVYGREETKVVGASLTVHRDILSNNV</sequence>
<dbReference type="RefSeq" id="WP_271813288.1">
    <property type="nucleotide sequence ID" value="NZ_JAJSOL010000025.1"/>
</dbReference>
<proteinExistence type="predicted"/>
<name>A0A7X9SRK1_CLOBE</name>
<evidence type="ECO:0000313" key="2">
    <source>
        <dbReference type="Proteomes" id="UP000587880"/>
    </source>
</evidence>
<accession>A0A7X9SRK1</accession>
<dbReference type="EMBL" id="JABAGD010000040">
    <property type="protein sequence ID" value="NMF06749.1"/>
    <property type="molecule type" value="Genomic_DNA"/>
</dbReference>
<dbReference type="AlphaFoldDB" id="A0A7X9SRK1"/>
<gene>
    <name evidence="1" type="ORF">HF849_18775</name>
</gene>
<organism evidence="1 2">
    <name type="scientific">Clostridium beijerinckii</name>
    <name type="common">Clostridium MP</name>
    <dbReference type="NCBI Taxonomy" id="1520"/>
    <lineage>
        <taxon>Bacteria</taxon>
        <taxon>Bacillati</taxon>
        <taxon>Bacillota</taxon>
        <taxon>Clostridia</taxon>
        <taxon>Eubacteriales</taxon>
        <taxon>Clostridiaceae</taxon>
        <taxon>Clostridium</taxon>
    </lineage>
</organism>
<protein>
    <submittedName>
        <fullName evidence="1">Uncharacterized protein</fullName>
    </submittedName>
</protein>
<comment type="caution">
    <text evidence="1">The sequence shown here is derived from an EMBL/GenBank/DDBJ whole genome shotgun (WGS) entry which is preliminary data.</text>
</comment>
<reference evidence="1 2" key="1">
    <citation type="submission" date="2020-04" db="EMBL/GenBank/DDBJ databases">
        <authorList>
            <person name="Hitch T.C.A."/>
            <person name="Wylensek D."/>
            <person name="Clavel T."/>
        </authorList>
    </citation>
    <scope>NUCLEOTIDE SEQUENCE [LARGE SCALE GENOMIC DNA]</scope>
    <source>
        <strain evidence="1 2">WB01_NA02</strain>
    </source>
</reference>
<evidence type="ECO:0000313" key="1">
    <source>
        <dbReference type="EMBL" id="NMF06749.1"/>
    </source>
</evidence>
<dbReference type="Proteomes" id="UP000587880">
    <property type="component" value="Unassembled WGS sequence"/>
</dbReference>